<dbReference type="EMBL" id="REGN01002793">
    <property type="protein sequence ID" value="RNA26152.1"/>
    <property type="molecule type" value="Genomic_DNA"/>
</dbReference>
<keyword evidence="1" id="KW-1133">Transmembrane helix</keyword>
<dbReference type="AlphaFoldDB" id="A0A3M7RRJ5"/>
<proteinExistence type="predicted"/>
<organism evidence="2 3">
    <name type="scientific">Brachionus plicatilis</name>
    <name type="common">Marine rotifer</name>
    <name type="synonym">Brachionus muelleri</name>
    <dbReference type="NCBI Taxonomy" id="10195"/>
    <lineage>
        <taxon>Eukaryota</taxon>
        <taxon>Metazoa</taxon>
        <taxon>Spiralia</taxon>
        <taxon>Gnathifera</taxon>
        <taxon>Rotifera</taxon>
        <taxon>Eurotatoria</taxon>
        <taxon>Monogononta</taxon>
        <taxon>Pseudotrocha</taxon>
        <taxon>Ploima</taxon>
        <taxon>Brachionidae</taxon>
        <taxon>Brachionus</taxon>
    </lineage>
</organism>
<evidence type="ECO:0000256" key="1">
    <source>
        <dbReference type="SAM" id="Phobius"/>
    </source>
</evidence>
<sequence length="78" mass="9228">MQQTCKILMRLYKNSAIKLRIYDIILCKITVQIKTDLYAFCFSNLLLSFLQLFLKEKLGKEKLRKGRGKERKCTIVII</sequence>
<comment type="caution">
    <text evidence="2">The sequence shown here is derived from an EMBL/GenBank/DDBJ whole genome shotgun (WGS) entry which is preliminary data.</text>
</comment>
<accession>A0A3M7RRJ5</accession>
<keyword evidence="1" id="KW-0812">Transmembrane</keyword>
<evidence type="ECO:0000313" key="3">
    <source>
        <dbReference type="Proteomes" id="UP000276133"/>
    </source>
</evidence>
<gene>
    <name evidence="2" type="ORF">BpHYR1_017553</name>
</gene>
<dbReference type="Proteomes" id="UP000276133">
    <property type="component" value="Unassembled WGS sequence"/>
</dbReference>
<protein>
    <submittedName>
        <fullName evidence="2">Uncharacterized protein</fullName>
    </submittedName>
</protein>
<name>A0A3M7RRJ5_BRAPC</name>
<reference evidence="2 3" key="1">
    <citation type="journal article" date="2018" name="Sci. Rep.">
        <title>Genomic signatures of local adaptation to the degree of environmental predictability in rotifers.</title>
        <authorList>
            <person name="Franch-Gras L."/>
            <person name="Hahn C."/>
            <person name="Garcia-Roger E.M."/>
            <person name="Carmona M.J."/>
            <person name="Serra M."/>
            <person name="Gomez A."/>
        </authorList>
    </citation>
    <scope>NUCLEOTIDE SEQUENCE [LARGE SCALE GENOMIC DNA]</scope>
    <source>
        <strain evidence="2">HYR1</strain>
    </source>
</reference>
<keyword evidence="1" id="KW-0472">Membrane</keyword>
<evidence type="ECO:0000313" key="2">
    <source>
        <dbReference type="EMBL" id="RNA26152.1"/>
    </source>
</evidence>
<feature type="transmembrane region" description="Helical" evidence="1">
    <location>
        <begin position="37"/>
        <end position="54"/>
    </location>
</feature>
<keyword evidence="3" id="KW-1185">Reference proteome</keyword>